<organism evidence="1 2">
    <name type="scientific">Aromatoleum petrolei</name>
    <dbReference type="NCBI Taxonomy" id="76116"/>
    <lineage>
        <taxon>Bacteria</taxon>
        <taxon>Pseudomonadati</taxon>
        <taxon>Pseudomonadota</taxon>
        <taxon>Betaproteobacteria</taxon>
        <taxon>Rhodocyclales</taxon>
        <taxon>Rhodocyclaceae</taxon>
        <taxon>Aromatoleum</taxon>
    </lineage>
</organism>
<gene>
    <name evidence="1" type="ORF">GPA26_12085</name>
</gene>
<evidence type="ECO:0000313" key="2">
    <source>
        <dbReference type="Proteomes" id="UP000652074"/>
    </source>
</evidence>
<dbReference type="Proteomes" id="UP000652074">
    <property type="component" value="Unassembled WGS sequence"/>
</dbReference>
<reference evidence="1 2" key="1">
    <citation type="submission" date="2019-12" db="EMBL/GenBank/DDBJ databases">
        <title>Comparative genomics gives insights into the taxonomy of the Azoarcus-Aromatoleum group and reveals separate origins of nif in the plant-associated Azoarcus and non-plant-associated Aromatoleum sub-groups.</title>
        <authorList>
            <person name="Lafos M."/>
            <person name="Maluk M."/>
            <person name="Batista M."/>
            <person name="Junghare M."/>
            <person name="Carmona M."/>
            <person name="Faoro H."/>
            <person name="Cruz L.M."/>
            <person name="Battistoni F."/>
            <person name="De Souza E."/>
            <person name="Pedrosa F."/>
            <person name="Chen W.-M."/>
            <person name="Poole P.S."/>
            <person name="Dixon R.A."/>
            <person name="James E.K."/>
        </authorList>
    </citation>
    <scope>NUCLEOTIDE SEQUENCE [LARGE SCALE GENOMIC DNA]</scope>
    <source>
        <strain evidence="1 2">ToN1</strain>
    </source>
</reference>
<dbReference type="EMBL" id="WTVR01000021">
    <property type="protein sequence ID" value="NMF89213.1"/>
    <property type="molecule type" value="Genomic_DNA"/>
</dbReference>
<evidence type="ECO:0000313" key="1">
    <source>
        <dbReference type="EMBL" id="NMF89213.1"/>
    </source>
</evidence>
<accession>A0ABX1MMN4</accession>
<evidence type="ECO:0008006" key="3">
    <source>
        <dbReference type="Google" id="ProtNLM"/>
    </source>
</evidence>
<comment type="caution">
    <text evidence="1">The sequence shown here is derived from an EMBL/GenBank/DDBJ whole genome shotgun (WGS) entry which is preliminary data.</text>
</comment>
<keyword evidence="2" id="KW-1185">Reference proteome</keyword>
<protein>
    <recommendedName>
        <fullName evidence="3">DUF222 domain-containing protein</fullName>
    </recommendedName>
</protein>
<name>A0ABX1MMN4_9RHOO</name>
<dbReference type="RefSeq" id="WP_169206594.1">
    <property type="nucleotide sequence ID" value="NZ_CP059560.1"/>
</dbReference>
<proteinExistence type="predicted"/>
<sequence length="300" mass="32160">MSANTLKAIAMTAELTGTELSAAALKVMDADLSAYPDADVLRALERCRKELKGRLTVAAVLERVAELDGRPGAEEAWATALSADDDAVTVVWTDEITQALAVARPLLDARDKVAARMAFCQAYERLVREAREARVPCRWWASLGHDARQRAATLSAAVVAGRITQEAVQPLLPVPADSDSVMASLIGDDDARLLAHIPEDARETATRGLKRLRAHLAELGDQAAKLEAQRAADERGRQAAMEARKASMFRAAQERMNGMGPTRLPPCAEEPAHTEDCVHANCSNHTSPSNALIGSAPGTQ</sequence>